<dbReference type="Gene3D" id="3.30.560.10">
    <property type="entry name" value="Glucose Oxidase, domain 3"/>
    <property type="match status" value="1"/>
</dbReference>
<keyword evidence="9" id="KW-1185">Reference proteome</keyword>
<comment type="caution">
    <text evidence="8">The sequence shown here is derived from an EMBL/GenBank/DDBJ whole genome shotgun (WGS) entry which is preliminary data.</text>
</comment>
<feature type="domain" description="Glucose-methanol-choline oxidoreductase N-terminal" evidence="7">
    <location>
        <begin position="301"/>
        <end position="315"/>
    </location>
</feature>
<feature type="binding site" evidence="5">
    <location>
        <begin position="591"/>
        <end position="592"/>
    </location>
    <ligand>
        <name>FAD</name>
        <dbReference type="ChEBI" id="CHEBI:57692"/>
    </ligand>
</feature>
<dbReference type="InterPro" id="IPR036188">
    <property type="entry name" value="FAD/NAD-bd_sf"/>
</dbReference>
<dbReference type="Pfam" id="PF05199">
    <property type="entry name" value="GMC_oxred_C"/>
    <property type="match status" value="1"/>
</dbReference>
<dbReference type="PROSITE" id="PS51257">
    <property type="entry name" value="PROKAR_LIPOPROTEIN"/>
    <property type="match status" value="1"/>
</dbReference>
<dbReference type="InterPro" id="IPR012132">
    <property type="entry name" value="GMC_OxRdtase"/>
</dbReference>
<keyword evidence="4 5" id="KW-0274">FAD</keyword>
<keyword evidence="3" id="KW-0285">Flavoprotein</keyword>
<gene>
    <name evidence="8" type="ORF">CROQUDRAFT_674762</name>
</gene>
<evidence type="ECO:0000256" key="5">
    <source>
        <dbReference type="PIRSR" id="PIRSR000137-2"/>
    </source>
</evidence>
<proteinExistence type="inferred from homology"/>
<feature type="binding site" evidence="5">
    <location>
        <position position="261"/>
    </location>
    <ligand>
        <name>FAD</name>
        <dbReference type="ChEBI" id="CHEBI:57692"/>
    </ligand>
</feature>
<dbReference type="EMBL" id="MU167463">
    <property type="protein sequence ID" value="KAG0140233.1"/>
    <property type="molecule type" value="Genomic_DNA"/>
</dbReference>
<feature type="binding site" evidence="5">
    <location>
        <position position="116"/>
    </location>
    <ligand>
        <name>FAD</name>
        <dbReference type="ChEBI" id="CHEBI:57692"/>
    </ligand>
</feature>
<dbReference type="Pfam" id="PF00732">
    <property type="entry name" value="GMC_oxred_N"/>
    <property type="match status" value="1"/>
</dbReference>
<keyword evidence="6" id="KW-0732">Signal</keyword>
<evidence type="ECO:0000256" key="1">
    <source>
        <dbReference type="ARBA" id="ARBA00001974"/>
    </source>
</evidence>
<protein>
    <recommendedName>
        <fullName evidence="7">Glucose-methanol-choline oxidoreductase N-terminal domain-containing protein</fullName>
    </recommendedName>
</protein>
<dbReference type="AlphaFoldDB" id="A0A9P6N6T4"/>
<name>A0A9P6N6T4_9BASI</name>
<accession>A0A9P6N6T4</accession>
<dbReference type="PANTHER" id="PTHR11552:SF147">
    <property type="entry name" value="CHOLINE DEHYDROGENASE, MITOCHONDRIAL"/>
    <property type="match status" value="1"/>
</dbReference>
<organism evidence="8 9">
    <name type="scientific">Cronartium quercuum f. sp. fusiforme G11</name>
    <dbReference type="NCBI Taxonomy" id="708437"/>
    <lineage>
        <taxon>Eukaryota</taxon>
        <taxon>Fungi</taxon>
        <taxon>Dikarya</taxon>
        <taxon>Basidiomycota</taxon>
        <taxon>Pucciniomycotina</taxon>
        <taxon>Pucciniomycetes</taxon>
        <taxon>Pucciniales</taxon>
        <taxon>Coleosporiaceae</taxon>
        <taxon>Cronartium</taxon>
    </lineage>
</organism>
<evidence type="ECO:0000256" key="2">
    <source>
        <dbReference type="ARBA" id="ARBA00010790"/>
    </source>
</evidence>
<dbReference type="InterPro" id="IPR007867">
    <property type="entry name" value="GMC_OxRtase_C"/>
</dbReference>
<dbReference type="InterPro" id="IPR000172">
    <property type="entry name" value="GMC_OxRdtase_N"/>
</dbReference>
<feature type="chain" id="PRO_5040121201" description="Glucose-methanol-choline oxidoreductase N-terminal domain-containing protein" evidence="6">
    <location>
        <begin position="23"/>
        <end position="613"/>
    </location>
</feature>
<dbReference type="PANTHER" id="PTHR11552">
    <property type="entry name" value="GLUCOSE-METHANOL-CHOLINE GMC OXIDOREDUCTASE"/>
    <property type="match status" value="1"/>
</dbReference>
<dbReference type="Gene3D" id="3.50.50.60">
    <property type="entry name" value="FAD/NAD(P)-binding domain"/>
    <property type="match status" value="1"/>
</dbReference>
<dbReference type="OrthoDB" id="2499718at2759"/>
<evidence type="ECO:0000259" key="7">
    <source>
        <dbReference type="PROSITE" id="PS00624"/>
    </source>
</evidence>
<dbReference type="GO" id="GO:0050660">
    <property type="term" value="F:flavin adenine dinucleotide binding"/>
    <property type="evidence" value="ECO:0007669"/>
    <property type="project" value="InterPro"/>
</dbReference>
<dbReference type="PIRSF" id="PIRSF000137">
    <property type="entry name" value="Alcohol_oxidase"/>
    <property type="match status" value="1"/>
</dbReference>
<feature type="binding site" evidence="5">
    <location>
        <begin position="124"/>
        <end position="127"/>
    </location>
    <ligand>
        <name>FAD</name>
        <dbReference type="ChEBI" id="CHEBI:57692"/>
    </ligand>
</feature>
<dbReference type="Proteomes" id="UP000886653">
    <property type="component" value="Unassembled WGS sequence"/>
</dbReference>
<dbReference type="GO" id="GO:0016614">
    <property type="term" value="F:oxidoreductase activity, acting on CH-OH group of donors"/>
    <property type="evidence" value="ECO:0007669"/>
    <property type="project" value="InterPro"/>
</dbReference>
<feature type="signal peptide" evidence="6">
    <location>
        <begin position="1"/>
        <end position="22"/>
    </location>
</feature>
<evidence type="ECO:0000256" key="6">
    <source>
        <dbReference type="SAM" id="SignalP"/>
    </source>
</evidence>
<evidence type="ECO:0000256" key="4">
    <source>
        <dbReference type="ARBA" id="ARBA00022827"/>
    </source>
</evidence>
<evidence type="ECO:0000313" key="9">
    <source>
        <dbReference type="Proteomes" id="UP000886653"/>
    </source>
</evidence>
<sequence length="613" mass="67725">MLFDSKWSLCGFLVFSVACLFATSMQKEGKIVKEMDYDYVLIGGGTAGLVVASRLTENPNITVLVLEAGDSGLNNTRISTPGFNGRNISTSIDWNYSTVALEHAGNRSIIYPRGKVLGGCSATNFLVTNKASRQDYDTIEKLGNPGWGWSEFDRAAKKSENFLLPPPRSNFSFIFENHGHNGEVKTSFPKYIPPTFPNYFPAVQELGHQPALLDSFGGDSKGPYYCPSTINENAERVTSATAYYHPFASRKNLVVWLNSEVDRLLTSKLPNGTVIVKGVQYTSHGSIKTVLSNREVILSAGAIGSPAILERSGMGDPYILNKLKIPIVNSLPGVGSNLIDHPLIWSTYELRPGVISADNLITNSTFAATQLQLYNDHREGILTHAVSLLDFEPLRSYLTKEEIAEGLKNLQCNTSHLPQWMFNAVKDQLENGAPIQFLLANQRWLDTPVSSKASYITIQAALQYPLSRGSSHISSRDPTKPPLIDTGYFRNPFDLWILSKAIKHSRRIMSNRSWSSVILREETPGPKVSSDEEWKEFTQNLVSTIAHPIGTVPMLPIERGGVVNPDLRVYGTQNLRVIDASIIPIHLAMQPQITVYAIGELGAEKILKSRKEA</sequence>
<dbReference type="PROSITE" id="PS00624">
    <property type="entry name" value="GMC_OXRED_2"/>
    <property type="match status" value="1"/>
</dbReference>
<comment type="similarity">
    <text evidence="2">Belongs to the GMC oxidoreductase family.</text>
</comment>
<evidence type="ECO:0000313" key="8">
    <source>
        <dbReference type="EMBL" id="KAG0140233.1"/>
    </source>
</evidence>
<evidence type="ECO:0000256" key="3">
    <source>
        <dbReference type="ARBA" id="ARBA00022630"/>
    </source>
</evidence>
<comment type="cofactor">
    <cofactor evidence="1 5">
        <name>FAD</name>
        <dbReference type="ChEBI" id="CHEBI:57692"/>
    </cofactor>
</comment>
<reference evidence="8" key="1">
    <citation type="submission" date="2013-11" db="EMBL/GenBank/DDBJ databases">
        <title>Genome sequence of the fusiform rust pathogen reveals effectors for host alternation and coevolution with pine.</title>
        <authorList>
            <consortium name="DOE Joint Genome Institute"/>
            <person name="Smith K."/>
            <person name="Pendleton A."/>
            <person name="Kubisiak T."/>
            <person name="Anderson C."/>
            <person name="Salamov A."/>
            <person name="Aerts A."/>
            <person name="Riley R."/>
            <person name="Clum A."/>
            <person name="Lindquist E."/>
            <person name="Ence D."/>
            <person name="Campbell M."/>
            <person name="Kronenberg Z."/>
            <person name="Feau N."/>
            <person name="Dhillon B."/>
            <person name="Hamelin R."/>
            <person name="Burleigh J."/>
            <person name="Smith J."/>
            <person name="Yandell M."/>
            <person name="Nelson C."/>
            <person name="Grigoriev I."/>
            <person name="Davis J."/>
        </authorList>
    </citation>
    <scope>NUCLEOTIDE SEQUENCE</scope>
    <source>
        <strain evidence="8">G11</strain>
    </source>
</reference>
<dbReference type="SUPFAM" id="SSF51905">
    <property type="entry name" value="FAD/NAD(P)-binding domain"/>
    <property type="match status" value="1"/>
</dbReference>
<dbReference type="SUPFAM" id="SSF54373">
    <property type="entry name" value="FAD-linked reductases, C-terminal domain"/>
    <property type="match status" value="1"/>
</dbReference>